<evidence type="ECO:0000313" key="8">
    <source>
        <dbReference type="EMBL" id="CDZ98825.1"/>
    </source>
</evidence>
<evidence type="ECO:0000256" key="6">
    <source>
        <dbReference type="RuleBase" id="RU365102"/>
    </source>
</evidence>
<feature type="transmembrane region" description="Helical" evidence="6">
    <location>
        <begin position="202"/>
        <end position="223"/>
    </location>
</feature>
<sequence>MDSQEEVTNFNALWQAFIMIVVSEIGDKTFLIAAILASRQPRMTVFAGAFASLVIMSILSAAMGRVIGLVPKEWTQFAAAVLFLVFGVRMAHEGVTMSATDSSDKMAEEIREVEEELSSSPASSIPLNDMEEGRSFPRSGSASASRSGSMEGGIAGYAEKAKQMLGVMASPVFAQAFVLTFLGEWGDRSQIATIALAAAHNLYVIAFGTILGHGLCTAGAVIGGRWLSTKISVKYITLIGAFLFLLFSILYFREAYGSAYATPSPASSFVRSSLRR</sequence>
<name>A0A0F7SKH8_PHARH</name>
<feature type="transmembrane region" description="Helical" evidence="6">
    <location>
        <begin position="44"/>
        <end position="68"/>
    </location>
</feature>
<comment type="similarity">
    <text evidence="2 6">Belongs to the GDT1 family.</text>
</comment>
<protein>
    <recommendedName>
        <fullName evidence="6">GDT1 family protein</fullName>
    </recommendedName>
</protein>
<keyword evidence="5 6" id="KW-0472">Membrane</keyword>
<feature type="transmembrane region" description="Helical" evidence="6">
    <location>
        <begin position="235"/>
        <end position="252"/>
    </location>
</feature>
<dbReference type="GO" id="GO:0000329">
    <property type="term" value="C:fungal-type vacuole membrane"/>
    <property type="evidence" value="ECO:0007669"/>
    <property type="project" value="TreeGrafter"/>
</dbReference>
<dbReference type="GO" id="GO:0005794">
    <property type="term" value="C:Golgi apparatus"/>
    <property type="evidence" value="ECO:0007669"/>
    <property type="project" value="TreeGrafter"/>
</dbReference>
<proteinExistence type="inferred from homology"/>
<evidence type="ECO:0000256" key="7">
    <source>
        <dbReference type="SAM" id="MobiDB-lite"/>
    </source>
</evidence>
<organism evidence="8">
    <name type="scientific">Phaffia rhodozyma</name>
    <name type="common">Yeast</name>
    <name type="synonym">Xanthophyllomyces dendrorhous</name>
    <dbReference type="NCBI Taxonomy" id="264483"/>
    <lineage>
        <taxon>Eukaryota</taxon>
        <taxon>Fungi</taxon>
        <taxon>Dikarya</taxon>
        <taxon>Basidiomycota</taxon>
        <taxon>Agaricomycotina</taxon>
        <taxon>Tremellomycetes</taxon>
        <taxon>Cystofilobasidiales</taxon>
        <taxon>Mrakiaceae</taxon>
        <taxon>Phaffia</taxon>
    </lineage>
</organism>
<feature type="region of interest" description="Disordered" evidence="7">
    <location>
        <begin position="100"/>
        <end position="149"/>
    </location>
</feature>
<reference evidence="8" key="1">
    <citation type="submission" date="2014-08" db="EMBL/GenBank/DDBJ databases">
        <authorList>
            <person name="Sharma Rahul"/>
            <person name="Thines Marco"/>
        </authorList>
    </citation>
    <scope>NUCLEOTIDE SEQUENCE</scope>
</reference>
<dbReference type="GO" id="GO:0032468">
    <property type="term" value="P:Golgi calcium ion homeostasis"/>
    <property type="evidence" value="ECO:0007669"/>
    <property type="project" value="TreeGrafter"/>
</dbReference>
<dbReference type="PROSITE" id="PS01214">
    <property type="entry name" value="UPF0016"/>
    <property type="match status" value="1"/>
</dbReference>
<keyword evidence="3 6" id="KW-0812">Transmembrane</keyword>
<evidence type="ECO:0000256" key="1">
    <source>
        <dbReference type="ARBA" id="ARBA00004141"/>
    </source>
</evidence>
<dbReference type="AlphaFoldDB" id="A0A0F7SKH8"/>
<feature type="transmembrane region" description="Helical" evidence="6">
    <location>
        <begin position="12"/>
        <end position="37"/>
    </location>
</feature>
<dbReference type="GO" id="GO:0032472">
    <property type="term" value="P:Golgi calcium ion transport"/>
    <property type="evidence" value="ECO:0007669"/>
    <property type="project" value="TreeGrafter"/>
</dbReference>
<evidence type="ECO:0000256" key="4">
    <source>
        <dbReference type="ARBA" id="ARBA00022989"/>
    </source>
</evidence>
<accession>A0A0F7SKH8</accession>
<dbReference type="GO" id="GO:0015085">
    <property type="term" value="F:calcium ion transmembrane transporter activity"/>
    <property type="evidence" value="ECO:0007669"/>
    <property type="project" value="TreeGrafter"/>
</dbReference>
<dbReference type="GO" id="GO:0005384">
    <property type="term" value="F:manganese ion transmembrane transporter activity"/>
    <property type="evidence" value="ECO:0007669"/>
    <property type="project" value="TreeGrafter"/>
</dbReference>
<feature type="compositionally biased region" description="Low complexity" evidence="7">
    <location>
        <begin position="138"/>
        <end position="149"/>
    </location>
</feature>
<keyword evidence="4 6" id="KW-1133">Transmembrane helix</keyword>
<feature type="transmembrane region" description="Helical" evidence="6">
    <location>
        <begin position="164"/>
        <end position="182"/>
    </location>
</feature>
<evidence type="ECO:0000256" key="3">
    <source>
        <dbReference type="ARBA" id="ARBA00022692"/>
    </source>
</evidence>
<dbReference type="Pfam" id="PF01169">
    <property type="entry name" value="GDT1"/>
    <property type="match status" value="2"/>
</dbReference>
<dbReference type="InterPro" id="IPR001727">
    <property type="entry name" value="GDT1-like"/>
</dbReference>
<dbReference type="InterPro" id="IPR049555">
    <property type="entry name" value="GDT1-like_CS"/>
</dbReference>
<dbReference type="PANTHER" id="PTHR12608">
    <property type="entry name" value="TRANSMEMBRANE PROTEIN HTP-1 RELATED"/>
    <property type="match status" value="1"/>
</dbReference>
<dbReference type="EMBL" id="LN483345">
    <property type="protein sequence ID" value="CDZ98825.1"/>
    <property type="molecule type" value="Genomic_DNA"/>
</dbReference>
<comment type="subcellular location">
    <subcellularLocation>
        <location evidence="1 6">Membrane</location>
        <topology evidence="1 6">Multi-pass membrane protein</topology>
    </subcellularLocation>
</comment>
<dbReference type="PANTHER" id="PTHR12608:SF1">
    <property type="entry name" value="TRANSMEMBRANE PROTEIN 165"/>
    <property type="match status" value="1"/>
</dbReference>
<evidence type="ECO:0000256" key="5">
    <source>
        <dbReference type="ARBA" id="ARBA00023136"/>
    </source>
</evidence>
<feature type="transmembrane region" description="Helical" evidence="6">
    <location>
        <begin position="74"/>
        <end position="91"/>
    </location>
</feature>
<evidence type="ECO:0000256" key="2">
    <source>
        <dbReference type="ARBA" id="ARBA00009190"/>
    </source>
</evidence>